<feature type="coiled-coil region" evidence="3">
    <location>
        <begin position="406"/>
        <end position="507"/>
    </location>
</feature>
<reference evidence="8" key="1">
    <citation type="journal article" date="2020" name="PLoS Negl. Trop. Dis.">
        <title>High-quality nuclear genome for Sarcoptes scabiei-A critical resource for a neglected parasite.</title>
        <authorList>
            <person name="Korhonen P.K."/>
            <person name="Gasser R.B."/>
            <person name="Ma G."/>
            <person name="Wang T."/>
            <person name="Stroehlein A.J."/>
            <person name="Young N.D."/>
            <person name="Ang C.S."/>
            <person name="Fernando D.D."/>
            <person name="Lu H.C."/>
            <person name="Taylor S."/>
            <person name="Reynolds S.L."/>
            <person name="Mofiz E."/>
            <person name="Najaraj S.H."/>
            <person name="Gowda H."/>
            <person name="Madugundu A."/>
            <person name="Renuse S."/>
            <person name="Holt D."/>
            <person name="Pandey A."/>
            <person name="Papenfuss A.T."/>
            <person name="Fischer K."/>
        </authorList>
    </citation>
    <scope>NUCLEOTIDE SEQUENCE [LARGE SCALE GENOMIC DNA]</scope>
</reference>
<dbReference type="SUPFAM" id="SSF47576">
    <property type="entry name" value="Calponin-homology domain, CH-domain"/>
    <property type="match status" value="1"/>
</dbReference>
<keyword evidence="8" id="KW-1185">Reference proteome</keyword>
<feature type="compositionally biased region" description="Low complexity" evidence="4">
    <location>
        <begin position="736"/>
        <end position="754"/>
    </location>
</feature>
<protein>
    <submittedName>
        <fullName evidence="6">Cytospin-A</fullName>
    </submittedName>
</protein>
<dbReference type="EnsemblMetazoa" id="SSS_7780s_mrna">
    <property type="protein sequence ID" value="KAF7489232.1"/>
    <property type="gene ID" value="SSS_7780"/>
</dbReference>
<dbReference type="AlphaFoldDB" id="A0A834R546"/>
<feature type="coiled-coil region" evidence="3">
    <location>
        <begin position="45"/>
        <end position="72"/>
    </location>
</feature>
<sequence>MKFTIVSFCFQNHESNLKNHHHEFHNIQQYILQIQKEKCELQSQLVALVQNADAKRQEIERLHKELKHLKDRYCFDNKQSEEQQSPSSIEIDGKDRNDLNKNSGSDLKNESGVGESPLKTIDQSVTDVQTSGLEWDKQSSSSMSELSVANLQDRINQMEETHYSTSEELQATLQELNDLQEQVSELQISNEQLELDKSFLLETLCSQTKKLETYSVNCDKMQKLIIQQYEDCEGENNVDSEQTFLKPSEREEQLVEMLKMIHSEKTDLEKKNEELNSRLEALNLQIKGRKNPISNLYDLGLFYENQRSENPDECGKDSNHIQNDLLVDTLIDSNHNRNETGPNHSFVDTPNDEKVPEKTITKLHNAKSLQEISMPTTSSFHSLDGLTTKETSTSSEETIDMLRFLVKQLQDKISSRELEIQKQKDRFLWLETEKKDEIAKLEMQLKNLENRNTELNERNEDLYQRLKTTEEAKIESEIRAQKNLEEKREIRNLLEEKDRKLIDLDLELSSKCKKLSELEDKRSMEHSEWKQFQQDLLTTVRVANDFKQEVQIEFKKLQNEKCMLEERLLFLEKELKKYKVDSKKNHYRSPLNSTTNGFVNNNSNVNTNNADDCNNNVNDAIDGPSPISNNIVSLSNQSNTTVSVATVKPITKSNQLISQTSSSLSFPRTSSLLTLIQNYEPNHSSNSANGNPVTNGRNLLRSNSSQISVRSLIESIESNTKEQTLVPSTPIVSLSSTSTSLSSPSSSFPSTSSSNQQQILCNRSNSVPALGNGSPLSYSHDLIQRSLLRQAALQQTENVNASISSPIDRSISSEIRSISSRSANAQSNGKFSDAKSFIMNDLLNNKIDTFRSRTSESNDKKDPLIALVRGGGSKRNALLKWCKHKTLSYRDIDITNFSSSWNDGMAFCAILHTYLPDLIPYETLKSDEKQRNFSIAFKAAESVGIPTTLDLNEMLAQERPDWHKIMAYITSIYSHFET</sequence>
<feature type="coiled-coil region" evidence="3">
    <location>
        <begin position="148"/>
        <end position="196"/>
    </location>
</feature>
<dbReference type="PROSITE" id="PS50021">
    <property type="entry name" value="CH"/>
    <property type="match status" value="1"/>
</dbReference>
<keyword evidence="2 3" id="KW-0175">Coiled coil</keyword>
<dbReference type="Gene3D" id="1.10.418.10">
    <property type="entry name" value="Calponin-like domain"/>
    <property type="match status" value="1"/>
</dbReference>
<proteinExistence type="inferred from homology"/>
<dbReference type="SMART" id="SM00033">
    <property type="entry name" value="CH"/>
    <property type="match status" value="1"/>
</dbReference>
<evidence type="ECO:0000313" key="6">
    <source>
        <dbReference type="EMBL" id="KAF7489232.1"/>
    </source>
</evidence>
<evidence type="ECO:0000313" key="8">
    <source>
        <dbReference type="Proteomes" id="UP000070412"/>
    </source>
</evidence>
<evidence type="ECO:0000256" key="2">
    <source>
        <dbReference type="ARBA" id="ARBA00023054"/>
    </source>
</evidence>
<dbReference type="OrthoDB" id="10017054at2759"/>
<evidence type="ECO:0000259" key="5">
    <source>
        <dbReference type="PROSITE" id="PS50021"/>
    </source>
</evidence>
<evidence type="ECO:0000313" key="7">
    <source>
        <dbReference type="EnsemblMetazoa" id="KAF7489232.1"/>
    </source>
</evidence>
<reference evidence="6" key="2">
    <citation type="submission" date="2020-01" db="EMBL/GenBank/DDBJ databases">
        <authorList>
            <person name="Korhonen P.K.K."/>
            <person name="Guangxu M.G."/>
            <person name="Wang T.W."/>
            <person name="Stroehlein A.J.S."/>
            <person name="Young N.D."/>
            <person name="Ang C.-S.A."/>
            <person name="Fernando D.W.F."/>
            <person name="Lu H.L."/>
            <person name="Taylor S.T."/>
            <person name="Ehtesham M.E.M."/>
            <person name="Najaraj S.H.N."/>
            <person name="Harsha G.H.G."/>
            <person name="Madugundu A.M."/>
            <person name="Renuse S.R."/>
            <person name="Holt D.H."/>
            <person name="Pandey A.P."/>
            <person name="Papenfuss A.P."/>
            <person name="Gasser R.B.G."/>
            <person name="Fischer K.F."/>
        </authorList>
    </citation>
    <scope>NUCLEOTIDE SEQUENCE</scope>
    <source>
        <strain evidence="6">SSS_KF_BRIS2020</strain>
    </source>
</reference>
<reference evidence="7" key="3">
    <citation type="submission" date="2022-06" db="UniProtKB">
        <authorList>
            <consortium name="EnsemblMetazoa"/>
        </authorList>
    </citation>
    <scope>IDENTIFICATION</scope>
</reference>
<accession>A0A834R546</accession>
<evidence type="ECO:0000256" key="4">
    <source>
        <dbReference type="SAM" id="MobiDB-lite"/>
    </source>
</evidence>
<feature type="coiled-coil region" evidence="3">
    <location>
        <begin position="258"/>
        <end position="285"/>
    </location>
</feature>
<evidence type="ECO:0000256" key="1">
    <source>
        <dbReference type="ARBA" id="ARBA00009452"/>
    </source>
</evidence>
<dbReference type="PANTHER" id="PTHR23167">
    <property type="entry name" value="CALPONIN HOMOLOGY DOMAIN-CONTAINING PROTEIN DDB_G0272472-RELATED"/>
    <property type="match status" value="1"/>
</dbReference>
<feature type="region of interest" description="Disordered" evidence="4">
    <location>
        <begin position="75"/>
        <end position="122"/>
    </location>
</feature>
<dbReference type="Proteomes" id="UP000070412">
    <property type="component" value="Unassembled WGS sequence"/>
</dbReference>
<dbReference type="InterPro" id="IPR036872">
    <property type="entry name" value="CH_dom_sf"/>
</dbReference>
<feature type="region of interest" description="Disordered" evidence="4">
    <location>
        <begin position="736"/>
        <end position="758"/>
    </location>
</feature>
<dbReference type="CDD" id="cd21199">
    <property type="entry name" value="CH_CYTS"/>
    <property type="match status" value="1"/>
</dbReference>
<dbReference type="FunFam" id="1.10.418.10:FF:000020">
    <property type="entry name" value="Cytospin-A isoform 1"/>
    <property type="match status" value="1"/>
</dbReference>
<organism evidence="6">
    <name type="scientific">Sarcoptes scabiei</name>
    <name type="common">Itch mite</name>
    <name type="synonym">Acarus scabiei</name>
    <dbReference type="NCBI Taxonomy" id="52283"/>
    <lineage>
        <taxon>Eukaryota</taxon>
        <taxon>Metazoa</taxon>
        <taxon>Ecdysozoa</taxon>
        <taxon>Arthropoda</taxon>
        <taxon>Chelicerata</taxon>
        <taxon>Arachnida</taxon>
        <taxon>Acari</taxon>
        <taxon>Acariformes</taxon>
        <taxon>Sarcoptiformes</taxon>
        <taxon>Astigmata</taxon>
        <taxon>Psoroptidia</taxon>
        <taxon>Sarcoptoidea</taxon>
        <taxon>Sarcoptidae</taxon>
        <taxon>Sarcoptinae</taxon>
        <taxon>Sarcoptes</taxon>
    </lineage>
</organism>
<comment type="similarity">
    <text evidence="1">Belongs to the cytospin-A family.</text>
</comment>
<name>A0A834R546_SARSC</name>
<gene>
    <name evidence="6" type="ORF">SSS_7780</name>
</gene>
<dbReference type="EMBL" id="WVUK01000065">
    <property type="protein sequence ID" value="KAF7489232.1"/>
    <property type="molecule type" value="Genomic_DNA"/>
</dbReference>
<dbReference type="InterPro" id="IPR001715">
    <property type="entry name" value="CH_dom"/>
</dbReference>
<feature type="domain" description="Calponin-homology (CH)" evidence="5">
    <location>
        <begin position="872"/>
        <end position="977"/>
    </location>
</feature>
<dbReference type="Pfam" id="PF00307">
    <property type="entry name" value="CH"/>
    <property type="match status" value="1"/>
</dbReference>
<dbReference type="InterPro" id="IPR050540">
    <property type="entry name" value="F-actin_Monoox_Mical"/>
</dbReference>
<evidence type="ECO:0000256" key="3">
    <source>
        <dbReference type="SAM" id="Coils"/>
    </source>
</evidence>
<dbReference type="PANTHER" id="PTHR23167:SF69">
    <property type="entry name" value="FI18193P1"/>
    <property type="match status" value="1"/>
</dbReference>